<protein>
    <submittedName>
        <fullName evidence="8 9">G_PROTEIN_RECEP_F1_2 domain-containing protein</fullName>
    </submittedName>
</protein>
<evidence type="ECO:0000313" key="9">
    <source>
        <dbReference type="WBParaSite" id="TCONS_00005168.p1"/>
    </source>
</evidence>
<dbReference type="SUPFAM" id="SSF81321">
    <property type="entry name" value="Family A G protein-coupled receptor-like"/>
    <property type="match status" value="1"/>
</dbReference>
<dbReference type="CDD" id="cd00637">
    <property type="entry name" value="7tm_classA_rhodopsin-like"/>
    <property type="match status" value="1"/>
</dbReference>
<dbReference type="GO" id="GO:0016020">
    <property type="term" value="C:membrane"/>
    <property type="evidence" value="ECO:0007669"/>
    <property type="project" value="UniProtKB-SubCell"/>
</dbReference>
<feature type="transmembrane region" description="Helical" evidence="5">
    <location>
        <begin position="6"/>
        <end position="30"/>
    </location>
</feature>
<keyword evidence="4 5" id="KW-0472">Membrane</keyword>
<dbReference type="InterPro" id="IPR019430">
    <property type="entry name" value="7TM_GPCR_serpentine_rcpt_Srx"/>
</dbReference>
<keyword evidence="3 5" id="KW-1133">Transmembrane helix</keyword>
<feature type="transmembrane region" description="Helical" evidence="5">
    <location>
        <begin position="78"/>
        <end position="98"/>
    </location>
</feature>
<feature type="domain" description="G-protein coupled receptors family 1 profile" evidence="6">
    <location>
        <begin position="20"/>
        <end position="191"/>
    </location>
</feature>
<evidence type="ECO:0000256" key="4">
    <source>
        <dbReference type="ARBA" id="ARBA00023136"/>
    </source>
</evidence>
<dbReference type="AlphaFoldDB" id="A0A0K0ENS5"/>
<feature type="transmembrane region" description="Helical" evidence="5">
    <location>
        <begin position="119"/>
        <end position="139"/>
    </location>
</feature>
<feature type="transmembrane region" description="Helical" evidence="5">
    <location>
        <begin position="37"/>
        <end position="58"/>
    </location>
</feature>
<sequence>MYLLALTIILYFNTFLGILTNFFTFFYYLIYLKNRTIFDIFCISSSLSNLVILLPHFLLMIAFDIQFINIGDTFNKRVGQLVLLGYYTGYYNKLIISLNRFIAIHHPTKYNKIFSKKNTYIALIIFWTLSGLMCIPYSFDEFCYFMLNDKIWTFKQSTFCYDLSYYGDFIFGIISGALTIAIDLLLLWQLLAKQYCSLTRKKTDNYSNPTLRLNLDIFYRTLASNICLIIMLICFYCISHIVKDNVNFVLLTTTIVWISYHMVDGIFVGILNNDVRKKICGIFISKTQQSKFNNLVKSTKIGSRKSGL</sequence>
<accession>A0A0K0ENS5</accession>
<feature type="transmembrane region" description="Helical" evidence="5">
    <location>
        <begin position="222"/>
        <end position="242"/>
    </location>
</feature>
<keyword evidence="2 5" id="KW-0812">Transmembrane</keyword>
<dbReference type="PROSITE" id="PS50262">
    <property type="entry name" value="G_PROTEIN_RECEP_F1_2"/>
    <property type="match status" value="1"/>
</dbReference>
<dbReference type="PANTHER" id="PTHR23017:SF3">
    <property type="entry name" value="G-PROTEIN COUPLED RECEPTORS FAMILY 1 PROFILE DOMAIN-CONTAINING PROTEIN"/>
    <property type="match status" value="1"/>
</dbReference>
<evidence type="ECO:0000313" key="7">
    <source>
        <dbReference type="Proteomes" id="UP000035681"/>
    </source>
</evidence>
<dbReference type="Gene3D" id="1.20.1070.10">
    <property type="entry name" value="Rhodopsin 7-helix transmembrane proteins"/>
    <property type="match status" value="1"/>
</dbReference>
<evidence type="ECO:0000256" key="5">
    <source>
        <dbReference type="SAM" id="Phobius"/>
    </source>
</evidence>
<dbReference type="WBParaSite" id="SSTP_0001111200.1">
    <property type="protein sequence ID" value="SSTP_0001111200.1"/>
    <property type="gene ID" value="SSTP_0001111200"/>
</dbReference>
<comment type="subcellular location">
    <subcellularLocation>
        <location evidence="1">Membrane</location>
    </subcellularLocation>
</comment>
<dbReference type="Proteomes" id="UP000035681">
    <property type="component" value="Unplaced"/>
</dbReference>
<evidence type="ECO:0000313" key="8">
    <source>
        <dbReference type="WBParaSite" id="SSTP_0001111200.1"/>
    </source>
</evidence>
<evidence type="ECO:0000259" key="6">
    <source>
        <dbReference type="PROSITE" id="PS50262"/>
    </source>
</evidence>
<dbReference type="PANTHER" id="PTHR23017">
    <property type="entry name" value="SERPENTINE RECEPTOR, CLASS X"/>
    <property type="match status" value="1"/>
</dbReference>
<feature type="transmembrane region" description="Helical" evidence="5">
    <location>
        <begin position="248"/>
        <end position="271"/>
    </location>
</feature>
<proteinExistence type="predicted"/>
<organism evidence="8">
    <name type="scientific">Strongyloides stercoralis</name>
    <name type="common">Threadworm</name>
    <dbReference type="NCBI Taxonomy" id="6248"/>
    <lineage>
        <taxon>Eukaryota</taxon>
        <taxon>Metazoa</taxon>
        <taxon>Ecdysozoa</taxon>
        <taxon>Nematoda</taxon>
        <taxon>Chromadorea</taxon>
        <taxon>Rhabditida</taxon>
        <taxon>Tylenchina</taxon>
        <taxon>Panagrolaimomorpha</taxon>
        <taxon>Strongyloidoidea</taxon>
        <taxon>Strongyloididae</taxon>
        <taxon>Strongyloides</taxon>
    </lineage>
</organism>
<evidence type="ECO:0000256" key="3">
    <source>
        <dbReference type="ARBA" id="ARBA00022989"/>
    </source>
</evidence>
<dbReference type="Pfam" id="PF10328">
    <property type="entry name" value="7TM_GPCR_Srx"/>
    <property type="match status" value="1"/>
</dbReference>
<reference evidence="8" key="1">
    <citation type="submission" date="2015-08" db="UniProtKB">
        <authorList>
            <consortium name="WormBaseParasite"/>
        </authorList>
    </citation>
    <scope>IDENTIFICATION</scope>
</reference>
<dbReference type="WBParaSite" id="TCONS_00005168.p1">
    <property type="protein sequence ID" value="TCONS_00005168.p1"/>
    <property type="gene ID" value="XLOC_003501"/>
</dbReference>
<keyword evidence="7" id="KW-1185">Reference proteome</keyword>
<dbReference type="InterPro" id="IPR017452">
    <property type="entry name" value="GPCR_Rhodpsn_7TM"/>
</dbReference>
<feature type="transmembrane region" description="Helical" evidence="5">
    <location>
        <begin position="169"/>
        <end position="192"/>
    </location>
</feature>
<name>A0A0K0ENS5_STRER</name>
<evidence type="ECO:0000256" key="2">
    <source>
        <dbReference type="ARBA" id="ARBA00022692"/>
    </source>
</evidence>
<evidence type="ECO:0000256" key="1">
    <source>
        <dbReference type="ARBA" id="ARBA00004370"/>
    </source>
</evidence>